<organism evidence="8">
    <name type="scientific">Chloropicon laureae</name>
    <dbReference type="NCBI Taxonomy" id="464258"/>
    <lineage>
        <taxon>Eukaryota</taxon>
        <taxon>Viridiplantae</taxon>
        <taxon>Chlorophyta</taxon>
        <taxon>Chloropicophyceae</taxon>
        <taxon>Chloropicales</taxon>
        <taxon>Chloropicaceae</taxon>
        <taxon>Chloropicon</taxon>
    </lineage>
</organism>
<dbReference type="EMBL" id="HBHU01008213">
    <property type="protein sequence ID" value="CAE0021227.1"/>
    <property type="molecule type" value="Transcribed_RNA"/>
</dbReference>
<dbReference type="GO" id="GO:0070483">
    <property type="term" value="P:detection of hypoxia"/>
    <property type="evidence" value="ECO:0007669"/>
    <property type="project" value="UniProtKB-ARBA"/>
</dbReference>
<evidence type="ECO:0000313" key="8">
    <source>
        <dbReference type="EMBL" id="CAE0021227.1"/>
    </source>
</evidence>
<name>A0A7S3E2T4_9CHLO</name>
<comment type="similarity">
    <text evidence="1">Belongs to the cysteine dioxygenase family.</text>
</comment>
<evidence type="ECO:0000256" key="1">
    <source>
        <dbReference type="ARBA" id="ARBA00006622"/>
    </source>
</evidence>
<dbReference type="InterPro" id="IPR012864">
    <property type="entry name" value="PCO/ADO"/>
</dbReference>
<dbReference type="SUPFAM" id="SSF51182">
    <property type="entry name" value="RmlC-like cupins"/>
    <property type="match status" value="1"/>
</dbReference>
<dbReference type="GO" id="GO:0046872">
    <property type="term" value="F:metal ion binding"/>
    <property type="evidence" value="ECO:0007669"/>
    <property type="project" value="UniProtKB-KW"/>
</dbReference>
<reference evidence="8" key="1">
    <citation type="submission" date="2021-01" db="EMBL/GenBank/DDBJ databases">
        <authorList>
            <person name="Corre E."/>
            <person name="Pelletier E."/>
            <person name="Niang G."/>
            <person name="Scheremetjew M."/>
            <person name="Finn R."/>
            <person name="Kale V."/>
            <person name="Holt S."/>
            <person name="Cochrane G."/>
            <person name="Meng A."/>
            <person name="Brown T."/>
            <person name="Cohen L."/>
        </authorList>
    </citation>
    <scope>NUCLEOTIDE SEQUENCE</scope>
    <source>
        <strain evidence="8">RCC856</strain>
    </source>
</reference>
<proteinExistence type="inferred from homology"/>
<gene>
    <name evidence="8" type="ORF">CLAU1311_LOCUS5315</name>
</gene>
<dbReference type="GO" id="GO:0017172">
    <property type="term" value="F:cysteine dioxygenase activity"/>
    <property type="evidence" value="ECO:0007669"/>
    <property type="project" value="UniProtKB-EC"/>
</dbReference>
<feature type="region of interest" description="Disordered" evidence="7">
    <location>
        <begin position="26"/>
        <end position="59"/>
    </location>
</feature>
<evidence type="ECO:0000256" key="2">
    <source>
        <dbReference type="ARBA" id="ARBA00013133"/>
    </source>
</evidence>
<dbReference type="CDD" id="cd20289">
    <property type="entry name" value="cupin_ADO"/>
    <property type="match status" value="1"/>
</dbReference>
<accession>A0A7S3E2T4</accession>
<dbReference type="PANTHER" id="PTHR22966:SF52">
    <property type="entry name" value="CYSTEINE DIOXYGENASE"/>
    <property type="match status" value="1"/>
</dbReference>
<evidence type="ECO:0000256" key="5">
    <source>
        <dbReference type="ARBA" id="ARBA00023004"/>
    </source>
</evidence>
<comment type="catalytic activity">
    <reaction evidence="6">
        <text>L-cysteine + O2 = 3-sulfino-L-alanine + H(+)</text>
        <dbReference type="Rhea" id="RHEA:20441"/>
        <dbReference type="ChEBI" id="CHEBI:15378"/>
        <dbReference type="ChEBI" id="CHEBI:15379"/>
        <dbReference type="ChEBI" id="CHEBI:35235"/>
        <dbReference type="ChEBI" id="CHEBI:61085"/>
        <dbReference type="EC" id="1.13.11.20"/>
    </reaction>
    <physiologicalReaction direction="left-to-right" evidence="6">
        <dbReference type="Rhea" id="RHEA:20442"/>
    </physiologicalReaction>
</comment>
<keyword evidence="4" id="KW-0560">Oxidoreductase</keyword>
<dbReference type="AlphaFoldDB" id="A0A7S3E2T4"/>
<dbReference type="PANTHER" id="PTHR22966">
    <property type="entry name" value="2-AMINOETHANETHIOL DIOXYGENASE"/>
    <property type="match status" value="1"/>
</dbReference>
<evidence type="ECO:0000256" key="4">
    <source>
        <dbReference type="ARBA" id="ARBA00023002"/>
    </source>
</evidence>
<evidence type="ECO:0000256" key="7">
    <source>
        <dbReference type="SAM" id="MobiDB-lite"/>
    </source>
</evidence>
<feature type="compositionally biased region" description="Low complexity" evidence="7">
    <location>
        <begin position="30"/>
        <end position="41"/>
    </location>
</feature>
<feature type="compositionally biased region" description="Polar residues" evidence="7">
    <location>
        <begin position="46"/>
        <end position="59"/>
    </location>
</feature>
<sequence>MRGEWVKRACVFRTNPLALAPFGSCRSRRSAPLPSRRNSSLCPFSPASTTNDRPSRTAAQLRTRPVMSLSTSTVSEVVQQARGIFSKRKPSKELSLKDVQALLQALGQVTVSQVGLAKQAEEERKKTSANPMKLPFLDRYTKREPITYFHIYECADFTVGIFCIPKGESMPIHDHPDMTVCSKVLYGKVHVEAYDKAPDLQDRLELDPAQVLAARQVTDTVVSEDSEAFALFCESNNIHRFSAVESCAILDVLGPPYDSEEGREIAYYRKMLLKELGAEQGNAGPAAAANGDNGDVVVLQKVNPPSDYVVEGREYTGEQVK</sequence>
<evidence type="ECO:0000256" key="6">
    <source>
        <dbReference type="ARBA" id="ARBA00024284"/>
    </source>
</evidence>
<dbReference type="EC" id="1.13.11.20" evidence="2"/>
<evidence type="ECO:0000256" key="3">
    <source>
        <dbReference type="ARBA" id="ARBA00022723"/>
    </source>
</evidence>
<dbReference type="Pfam" id="PF07847">
    <property type="entry name" value="PCO_ADO"/>
    <property type="match status" value="1"/>
</dbReference>
<protein>
    <recommendedName>
        <fullName evidence="2">cysteine dioxygenase</fullName>
        <ecNumber evidence="2">1.13.11.20</ecNumber>
    </recommendedName>
</protein>
<keyword evidence="5" id="KW-0408">Iron</keyword>
<dbReference type="InterPro" id="IPR011051">
    <property type="entry name" value="RmlC_Cupin_sf"/>
</dbReference>
<dbReference type="Gene3D" id="2.60.120.10">
    <property type="entry name" value="Jelly Rolls"/>
    <property type="match status" value="1"/>
</dbReference>
<dbReference type="InterPro" id="IPR014710">
    <property type="entry name" value="RmlC-like_jellyroll"/>
</dbReference>
<keyword evidence="3" id="KW-0479">Metal-binding</keyword>